<reference evidence="6" key="2">
    <citation type="submission" date="2021-08" db="EMBL/GenBank/DDBJ databases">
        <authorList>
            <person name="Tani A."/>
            <person name="Ola A."/>
            <person name="Ogura Y."/>
            <person name="Katsura K."/>
            <person name="Hayashi T."/>
        </authorList>
    </citation>
    <scope>NUCLEOTIDE SEQUENCE</scope>
    <source>
        <strain evidence="6">KCTC 52305</strain>
    </source>
</reference>
<keyword evidence="7" id="KW-1185">Reference proteome</keyword>
<feature type="domain" description="HTH lysR-type" evidence="5">
    <location>
        <begin position="1"/>
        <end position="58"/>
    </location>
</feature>
<keyword evidence="4" id="KW-0804">Transcription</keyword>
<dbReference type="SUPFAM" id="SSF53850">
    <property type="entry name" value="Periplasmic binding protein-like II"/>
    <property type="match status" value="1"/>
</dbReference>
<dbReference type="Proteomes" id="UP001055167">
    <property type="component" value="Unassembled WGS sequence"/>
</dbReference>
<comment type="similarity">
    <text evidence="1">Belongs to the LysR transcriptional regulatory family.</text>
</comment>
<proteinExistence type="inferred from homology"/>
<evidence type="ECO:0000259" key="5">
    <source>
        <dbReference type="PROSITE" id="PS50931"/>
    </source>
</evidence>
<evidence type="ECO:0000256" key="3">
    <source>
        <dbReference type="ARBA" id="ARBA00023125"/>
    </source>
</evidence>
<organism evidence="6 7">
    <name type="scientific">Methylobacterium crusticola</name>
    <dbReference type="NCBI Taxonomy" id="1697972"/>
    <lineage>
        <taxon>Bacteria</taxon>
        <taxon>Pseudomonadati</taxon>
        <taxon>Pseudomonadota</taxon>
        <taxon>Alphaproteobacteria</taxon>
        <taxon>Hyphomicrobiales</taxon>
        <taxon>Methylobacteriaceae</taxon>
        <taxon>Methylobacterium</taxon>
    </lineage>
</organism>
<dbReference type="Pfam" id="PF03466">
    <property type="entry name" value="LysR_substrate"/>
    <property type="match status" value="1"/>
</dbReference>
<evidence type="ECO:0000256" key="1">
    <source>
        <dbReference type="ARBA" id="ARBA00009437"/>
    </source>
</evidence>
<dbReference type="PRINTS" id="PR00039">
    <property type="entry name" value="HTHLYSR"/>
</dbReference>
<dbReference type="InterPro" id="IPR036388">
    <property type="entry name" value="WH-like_DNA-bd_sf"/>
</dbReference>
<dbReference type="Pfam" id="PF00126">
    <property type="entry name" value="HTH_1"/>
    <property type="match status" value="1"/>
</dbReference>
<dbReference type="SUPFAM" id="SSF46785">
    <property type="entry name" value="Winged helix' DNA-binding domain"/>
    <property type="match status" value="1"/>
</dbReference>
<dbReference type="EMBL" id="BPQH01000015">
    <property type="protein sequence ID" value="GJD51743.1"/>
    <property type="molecule type" value="Genomic_DNA"/>
</dbReference>
<name>A0ABQ4R251_9HYPH</name>
<dbReference type="PANTHER" id="PTHR30126:SF77">
    <property type="entry name" value="TRANSCRIPTIONAL REGULATORY PROTEIN"/>
    <property type="match status" value="1"/>
</dbReference>
<dbReference type="CDD" id="cd05466">
    <property type="entry name" value="PBP2_LTTR_substrate"/>
    <property type="match status" value="1"/>
</dbReference>
<dbReference type="InterPro" id="IPR000847">
    <property type="entry name" value="LysR_HTH_N"/>
</dbReference>
<protein>
    <submittedName>
        <fullName evidence="6">HTH-type transcriptional regulator GltR</fullName>
    </submittedName>
</protein>
<dbReference type="PROSITE" id="PS50931">
    <property type="entry name" value="HTH_LYSR"/>
    <property type="match status" value="1"/>
</dbReference>
<evidence type="ECO:0000256" key="4">
    <source>
        <dbReference type="ARBA" id="ARBA00023163"/>
    </source>
</evidence>
<reference evidence="6" key="1">
    <citation type="journal article" date="2021" name="Front. Microbiol.">
        <title>Comprehensive Comparative Genomics and Phenotyping of Methylobacterium Species.</title>
        <authorList>
            <person name="Alessa O."/>
            <person name="Ogura Y."/>
            <person name="Fujitani Y."/>
            <person name="Takami H."/>
            <person name="Hayashi T."/>
            <person name="Sahin N."/>
            <person name="Tani A."/>
        </authorList>
    </citation>
    <scope>NUCLEOTIDE SEQUENCE</scope>
    <source>
        <strain evidence="6">KCTC 52305</strain>
    </source>
</reference>
<dbReference type="Gene3D" id="3.40.190.10">
    <property type="entry name" value="Periplasmic binding protein-like II"/>
    <property type="match status" value="2"/>
</dbReference>
<dbReference type="InterPro" id="IPR005119">
    <property type="entry name" value="LysR_subst-bd"/>
</dbReference>
<keyword evidence="2" id="KW-0805">Transcription regulation</keyword>
<dbReference type="PANTHER" id="PTHR30126">
    <property type="entry name" value="HTH-TYPE TRANSCRIPTIONAL REGULATOR"/>
    <property type="match status" value="1"/>
</dbReference>
<dbReference type="InterPro" id="IPR036390">
    <property type="entry name" value="WH_DNA-bd_sf"/>
</dbReference>
<keyword evidence="3" id="KW-0238">DNA-binding</keyword>
<gene>
    <name evidence="6" type="primary">gltR_3</name>
    <name evidence="6" type="ORF">OPKNFCMD_4500</name>
</gene>
<comment type="caution">
    <text evidence="6">The sequence shown here is derived from an EMBL/GenBank/DDBJ whole genome shotgun (WGS) entry which is preliminary data.</text>
</comment>
<evidence type="ECO:0000313" key="6">
    <source>
        <dbReference type="EMBL" id="GJD51743.1"/>
    </source>
</evidence>
<dbReference type="Gene3D" id="1.10.10.10">
    <property type="entry name" value="Winged helix-like DNA-binding domain superfamily/Winged helix DNA-binding domain"/>
    <property type="match status" value="1"/>
</dbReference>
<sequence length="301" mass="32949">MNLKFLETFVWVAQLRSFSLTAERMGTTQAAVSNRIATLERDLGVRLLERDARSIALTPQGERALSRAEEIVRLADAFRQSIGDTAALSGSVTIGVVDSIVYAWLPRLIERVQECFPRIAIELNVDTSLNLTRQICDRQIGVGLMMGPVIAPGVRNIDLCTFDCLWIASPRLALPAEGVTLADVVAHPIFAYSRGSLPHQALLQLIERAGWRRDAVRVYNSNSLSTVTRLIRDGLGLAILPHVVVREFLANGELRVLDVVEHLPPLQFHAVVADRPGDVLPGLIAEKAAEVAAEFGSTDDC</sequence>
<evidence type="ECO:0000313" key="7">
    <source>
        <dbReference type="Proteomes" id="UP001055167"/>
    </source>
</evidence>
<accession>A0ABQ4R251</accession>
<dbReference type="RefSeq" id="WP_128565316.1">
    <property type="nucleotide sequence ID" value="NZ_BPQH01000015.1"/>
</dbReference>
<evidence type="ECO:0000256" key="2">
    <source>
        <dbReference type="ARBA" id="ARBA00023015"/>
    </source>
</evidence>